<name>A0A840I4Y1_9PROT</name>
<keyword evidence="1" id="KW-0812">Transmembrane</keyword>
<evidence type="ECO:0000313" key="3">
    <source>
        <dbReference type="Proteomes" id="UP000563524"/>
    </source>
</evidence>
<accession>A0A840I4Y1</accession>
<reference evidence="2 3" key="1">
    <citation type="submission" date="2020-08" db="EMBL/GenBank/DDBJ databases">
        <title>Genomic Encyclopedia of Type Strains, Phase IV (KMG-IV): sequencing the most valuable type-strain genomes for metagenomic binning, comparative biology and taxonomic classification.</title>
        <authorList>
            <person name="Goeker M."/>
        </authorList>
    </citation>
    <scope>NUCLEOTIDE SEQUENCE [LARGE SCALE GENOMIC DNA]</scope>
    <source>
        <strain evidence="2 3">DSM 102850</strain>
    </source>
</reference>
<evidence type="ECO:0000256" key="1">
    <source>
        <dbReference type="SAM" id="Phobius"/>
    </source>
</evidence>
<organism evidence="2 3">
    <name type="scientific">Parvularcula dongshanensis</name>
    <dbReference type="NCBI Taxonomy" id="1173995"/>
    <lineage>
        <taxon>Bacteria</taxon>
        <taxon>Pseudomonadati</taxon>
        <taxon>Pseudomonadota</taxon>
        <taxon>Alphaproteobacteria</taxon>
        <taxon>Parvularculales</taxon>
        <taxon>Parvularculaceae</taxon>
        <taxon>Parvularcula</taxon>
    </lineage>
</organism>
<dbReference type="AlphaFoldDB" id="A0A840I4Y1"/>
<protein>
    <submittedName>
        <fullName evidence="2">Uncharacterized protein</fullName>
    </submittedName>
</protein>
<comment type="caution">
    <text evidence="2">The sequence shown here is derived from an EMBL/GenBank/DDBJ whole genome shotgun (WGS) entry which is preliminary data.</text>
</comment>
<keyword evidence="1" id="KW-1133">Transmembrane helix</keyword>
<feature type="transmembrane region" description="Helical" evidence="1">
    <location>
        <begin position="12"/>
        <end position="34"/>
    </location>
</feature>
<keyword evidence="3" id="KW-1185">Reference proteome</keyword>
<keyword evidence="1" id="KW-0472">Membrane</keyword>
<proteinExistence type="predicted"/>
<dbReference type="RefSeq" id="WP_281373843.1">
    <property type="nucleotide sequence ID" value="NZ_JACHOB010000005.1"/>
</dbReference>
<dbReference type="Proteomes" id="UP000563524">
    <property type="component" value="Unassembled WGS sequence"/>
</dbReference>
<dbReference type="EMBL" id="JACHOB010000005">
    <property type="protein sequence ID" value="MBB4659889.1"/>
    <property type="molecule type" value="Genomic_DNA"/>
</dbReference>
<evidence type="ECO:0000313" key="2">
    <source>
        <dbReference type="EMBL" id="MBB4659889.1"/>
    </source>
</evidence>
<sequence length="41" mass="4214">MSPFKLSAITSGLVTRVLPAVATIFIGVAMIGAVNDLNVLI</sequence>
<gene>
    <name evidence="2" type="ORF">GGQ59_002430</name>
</gene>